<dbReference type="Proteomes" id="UP001596222">
    <property type="component" value="Unassembled WGS sequence"/>
</dbReference>
<evidence type="ECO:0000313" key="1">
    <source>
        <dbReference type="EMBL" id="MFC5150065.1"/>
    </source>
</evidence>
<name>A0ABW0ACG0_9ACTN</name>
<keyword evidence="2" id="KW-1185">Reference proteome</keyword>
<comment type="caution">
    <text evidence="1">The sequence shown here is derived from an EMBL/GenBank/DDBJ whole genome shotgun (WGS) entry which is preliminary data.</text>
</comment>
<evidence type="ECO:0000313" key="2">
    <source>
        <dbReference type="Proteomes" id="UP001596222"/>
    </source>
</evidence>
<protein>
    <submittedName>
        <fullName evidence="1">Uncharacterized protein</fullName>
    </submittedName>
</protein>
<proteinExistence type="predicted"/>
<reference evidence="2" key="1">
    <citation type="journal article" date="2019" name="Int. J. Syst. Evol. Microbiol.">
        <title>The Global Catalogue of Microorganisms (GCM) 10K type strain sequencing project: providing services to taxonomists for standard genome sequencing and annotation.</title>
        <authorList>
            <consortium name="The Broad Institute Genomics Platform"/>
            <consortium name="The Broad Institute Genome Sequencing Center for Infectious Disease"/>
            <person name="Wu L."/>
            <person name="Ma J."/>
        </authorList>
    </citation>
    <scope>NUCLEOTIDE SEQUENCE [LARGE SCALE GENOMIC DNA]</scope>
    <source>
        <strain evidence="2">CGMCC 4.1641</strain>
    </source>
</reference>
<accession>A0ABW0ACG0</accession>
<gene>
    <name evidence="1" type="ORF">ACFPP6_36295</name>
</gene>
<dbReference type="EMBL" id="JBHSKJ010000054">
    <property type="protein sequence ID" value="MFC5150065.1"/>
    <property type="molecule type" value="Genomic_DNA"/>
</dbReference>
<organism evidence="1 2">
    <name type="scientific">Streptomyces aureoversilis</name>
    <dbReference type="NCBI Taxonomy" id="67277"/>
    <lineage>
        <taxon>Bacteria</taxon>
        <taxon>Bacillati</taxon>
        <taxon>Actinomycetota</taxon>
        <taxon>Actinomycetes</taxon>
        <taxon>Kitasatosporales</taxon>
        <taxon>Streptomycetaceae</taxon>
        <taxon>Streptomyces</taxon>
    </lineage>
</organism>
<sequence length="41" mass="4592">MDADYRTTINHGAHLGIDVHPVMINLMTRCHTNETPQTGET</sequence>